<feature type="chain" id="PRO_5036319249" description="Secreted protein" evidence="1">
    <location>
        <begin position="17"/>
        <end position="93"/>
    </location>
</feature>
<dbReference type="EMBL" id="CM000880">
    <property type="protein sequence ID" value="PNT74880.1"/>
    <property type="molecule type" value="Genomic_DNA"/>
</dbReference>
<keyword evidence="4" id="KW-1185">Reference proteome</keyword>
<reference evidence="2 3" key="1">
    <citation type="journal article" date="2010" name="Nature">
        <title>Genome sequencing and analysis of the model grass Brachypodium distachyon.</title>
        <authorList>
            <consortium name="International Brachypodium Initiative"/>
        </authorList>
    </citation>
    <scope>NUCLEOTIDE SEQUENCE [LARGE SCALE GENOMIC DNA]</scope>
    <source>
        <strain evidence="2 3">Bd21</strain>
    </source>
</reference>
<keyword evidence="1" id="KW-0732">Signal</keyword>
<sequence>MLLLLTTSLISPPIGSRQTGCTLQFFFSFSGIFGKGETRWFSMLSSKMSILLLRDALRMPLSGLIDAAHLHLKDSWRTGRSCCLIWRDVCNKS</sequence>
<gene>
    <name evidence="2" type="ORF">BRADI_1g23683v3</name>
</gene>
<evidence type="ECO:0008006" key="5">
    <source>
        <dbReference type="Google" id="ProtNLM"/>
    </source>
</evidence>
<evidence type="ECO:0000256" key="1">
    <source>
        <dbReference type="SAM" id="SignalP"/>
    </source>
</evidence>
<reference evidence="2" key="2">
    <citation type="submission" date="2017-06" db="EMBL/GenBank/DDBJ databases">
        <title>WGS assembly of Brachypodium distachyon.</title>
        <authorList>
            <consortium name="The International Brachypodium Initiative"/>
            <person name="Lucas S."/>
            <person name="Harmon-Smith M."/>
            <person name="Lail K."/>
            <person name="Tice H."/>
            <person name="Grimwood J."/>
            <person name="Bruce D."/>
            <person name="Barry K."/>
            <person name="Shu S."/>
            <person name="Lindquist E."/>
            <person name="Wang M."/>
            <person name="Pitluck S."/>
            <person name="Vogel J.P."/>
            <person name="Garvin D.F."/>
            <person name="Mockler T.C."/>
            <person name="Schmutz J."/>
            <person name="Rokhsar D."/>
            <person name="Bevan M.W."/>
        </authorList>
    </citation>
    <scope>NUCLEOTIDE SEQUENCE</scope>
    <source>
        <strain evidence="2">Bd21</strain>
    </source>
</reference>
<protein>
    <recommendedName>
        <fullName evidence="5">Secreted protein</fullName>
    </recommendedName>
</protein>
<accession>A0A2K2DKS1</accession>
<dbReference type="AlphaFoldDB" id="A0A2K2DKS1"/>
<dbReference type="InParanoid" id="A0A2K2DKS1"/>
<dbReference type="Gramene" id="PNT74880">
    <property type="protein sequence ID" value="PNT74880"/>
    <property type="gene ID" value="BRADI_1g23683v3"/>
</dbReference>
<reference evidence="3" key="3">
    <citation type="submission" date="2018-08" db="UniProtKB">
        <authorList>
            <consortium name="EnsemblPlants"/>
        </authorList>
    </citation>
    <scope>IDENTIFICATION</scope>
    <source>
        <strain evidence="3">cv. Bd21</strain>
    </source>
</reference>
<dbReference type="EnsemblPlants" id="PNT74880">
    <property type="protein sequence ID" value="PNT74880"/>
    <property type="gene ID" value="BRADI_1g23683v3"/>
</dbReference>
<dbReference type="Proteomes" id="UP000008810">
    <property type="component" value="Chromosome 1"/>
</dbReference>
<evidence type="ECO:0000313" key="2">
    <source>
        <dbReference type="EMBL" id="PNT74880.1"/>
    </source>
</evidence>
<evidence type="ECO:0000313" key="3">
    <source>
        <dbReference type="EnsemblPlants" id="PNT74880"/>
    </source>
</evidence>
<organism evidence="2">
    <name type="scientific">Brachypodium distachyon</name>
    <name type="common">Purple false brome</name>
    <name type="synonym">Trachynia distachya</name>
    <dbReference type="NCBI Taxonomy" id="15368"/>
    <lineage>
        <taxon>Eukaryota</taxon>
        <taxon>Viridiplantae</taxon>
        <taxon>Streptophyta</taxon>
        <taxon>Embryophyta</taxon>
        <taxon>Tracheophyta</taxon>
        <taxon>Spermatophyta</taxon>
        <taxon>Magnoliopsida</taxon>
        <taxon>Liliopsida</taxon>
        <taxon>Poales</taxon>
        <taxon>Poaceae</taxon>
        <taxon>BOP clade</taxon>
        <taxon>Pooideae</taxon>
        <taxon>Stipodae</taxon>
        <taxon>Brachypodieae</taxon>
        <taxon>Brachypodium</taxon>
    </lineage>
</organism>
<evidence type="ECO:0000313" key="4">
    <source>
        <dbReference type="Proteomes" id="UP000008810"/>
    </source>
</evidence>
<feature type="signal peptide" evidence="1">
    <location>
        <begin position="1"/>
        <end position="16"/>
    </location>
</feature>
<name>A0A2K2DKS1_BRADI</name>
<proteinExistence type="predicted"/>